<proteinExistence type="predicted"/>
<name>A0A915KS01_ROMCU</name>
<organism evidence="1 2">
    <name type="scientific">Romanomermis culicivorax</name>
    <name type="common">Nematode worm</name>
    <dbReference type="NCBI Taxonomy" id="13658"/>
    <lineage>
        <taxon>Eukaryota</taxon>
        <taxon>Metazoa</taxon>
        <taxon>Ecdysozoa</taxon>
        <taxon>Nematoda</taxon>
        <taxon>Enoplea</taxon>
        <taxon>Dorylaimia</taxon>
        <taxon>Mermithida</taxon>
        <taxon>Mermithoidea</taxon>
        <taxon>Mermithidae</taxon>
        <taxon>Romanomermis</taxon>
    </lineage>
</organism>
<accession>A0A915KS01</accession>
<dbReference type="Proteomes" id="UP000887565">
    <property type="component" value="Unplaced"/>
</dbReference>
<dbReference type="WBParaSite" id="nRc.2.0.1.t40875-RA">
    <property type="protein sequence ID" value="nRc.2.0.1.t40875-RA"/>
    <property type="gene ID" value="nRc.2.0.1.g40875"/>
</dbReference>
<sequence>MSVFWSNKIQYQTAKLRILVPESHCIYGESSKSVIDDLFSLRQWYKVLFADNLLVVGPNKSMPDLREKRWRRIDLCPFK</sequence>
<protein>
    <submittedName>
        <fullName evidence="2">Uncharacterized protein</fullName>
    </submittedName>
</protein>
<dbReference type="AlphaFoldDB" id="A0A915KS01"/>
<evidence type="ECO:0000313" key="2">
    <source>
        <dbReference type="WBParaSite" id="nRc.2.0.1.t40875-RA"/>
    </source>
</evidence>
<keyword evidence="1" id="KW-1185">Reference proteome</keyword>
<reference evidence="2" key="1">
    <citation type="submission" date="2022-11" db="UniProtKB">
        <authorList>
            <consortium name="WormBaseParasite"/>
        </authorList>
    </citation>
    <scope>IDENTIFICATION</scope>
</reference>
<evidence type="ECO:0000313" key="1">
    <source>
        <dbReference type="Proteomes" id="UP000887565"/>
    </source>
</evidence>